<dbReference type="Proteomes" id="UP000019247">
    <property type="component" value="Unassembled WGS sequence"/>
</dbReference>
<protein>
    <submittedName>
        <fullName evidence="1">Uncharacterized protein</fullName>
    </submittedName>
</protein>
<proteinExistence type="predicted"/>
<dbReference type="HOGENOM" id="CLU_197477_0_0_9"/>
<dbReference type="STRING" id="1400520.LFAB_09160"/>
<sequence>MNNEMQIAYYFIPNSSFSIELRIYRKNEKYPIYKNEDYFILMAENGEFNLTEKALNETIADWSAHIGRFEALGDGNDD</sequence>
<dbReference type="PATRIC" id="fig|1400520.3.peg.1793"/>
<organism evidence="1 2">
    <name type="scientific">Lactiplantibacillus fabifermentans T30PCM01</name>
    <dbReference type="NCBI Taxonomy" id="1400520"/>
    <lineage>
        <taxon>Bacteria</taxon>
        <taxon>Bacillati</taxon>
        <taxon>Bacillota</taxon>
        <taxon>Bacilli</taxon>
        <taxon>Lactobacillales</taxon>
        <taxon>Lactobacillaceae</taxon>
        <taxon>Lactiplantibacillus</taxon>
    </lineage>
</organism>
<dbReference type="RefSeq" id="WP_244880273.1">
    <property type="nucleotide sequence ID" value="NZ_KK036491.1"/>
</dbReference>
<dbReference type="eggNOG" id="ENOG5030AWN">
    <property type="taxonomic scope" value="Bacteria"/>
</dbReference>
<comment type="caution">
    <text evidence="1">The sequence shown here is derived from an EMBL/GenBank/DDBJ whole genome shotgun (WGS) entry which is preliminary data.</text>
</comment>
<dbReference type="EMBL" id="AWWK01000038">
    <property type="protein sequence ID" value="ETY74086.1"/>
    <property type="molecule type" value="Genomic_DNA"/>
</dbReference>
<gene>
    <name evidence="1" type="ORF">LFAB_09160</name>
</gene>
<dbReference type="AlphaFoldDB" id="W6T753"/>
<evidence type="ECO:0000313" key="2">
    <source>
        <dbReference type="Proteomes" id="UP000019247"/>
    </source>
</evidence>
<accession>W6T753</accession>
<reference evidence="1 2" key="1">
    <citation type="journal article" date="2014" name="Genome Announc.">
        <title>Genome Sequence of Lactobacillus fabifermentans Strain T30PCM01, Isolated from Fermenting Grape Marc.</title>
        <authorList>
            <person name="Treu L."/>
            <person name="Vendramin V."/>
            <person name="Bovo B."/>
            <person name="Giacomini A."/>
            <person name="Corich V."/>
            <person name="Campanaro S."/>
        </authorList>
    </citation>
    <scope>NUCLEOTIDE SEQUENCE [LARGE SCALE GENOMIC DNA]</scope>
    <source>
        <strain evidence="1 2">T30PCM01</strain>
    </source>
</reference>
<evidence type="ECO:0000313" key="1">
    <source>
        <dbReference type="EMBL" id="ETY74086.1"/>
    </source>
</evidence>
<name>W6T753_9LACO</name>